<evidence type="ECO:0000313" key="2">
    <source>
        <dbReference type="Proteomes" id="UP001529245"/>
    </source>
</evidence>
<dbReference type="EMBL" id="JASGCB010000034">
    <property type="protein sequence ID" value="MDI9261138.1"/>
    <property type="molecule type" value="Genomic_DNA"/>
</dbReference>
<accession>A0ABT6Y1D2</accession>
<reference evidence="1 2" key="1">
    <citation type="submission" date="2023-04" db="EMBL/GenBank/DDBJ databases">
        <title>A. sendaiensis sub sp. chiapanensis a novel subspecie with specific adaptation in bacterial cell wall isolated from an active volcano.</title>
        <authorList>
            <person name="Alvarez Gutierrez P.E."/>
            <person name="Ortiz Cortes L.Y."/>
        </authorList>
    </citation>
    <scope>NUCLEOTIDE SEQUENCE [LARGE SCALE GENOMIC DNA]</scope>
    <source>
        <strain evidence="1 2">PA2</strain>
    </source>
</reference>
<evidence type="ECO:0000313" key="1">
    <source>
        <dbReference type="EMBL" id="MDI9261138.1"/>
    </source>
</evidence>
<proteinExistence type="predicted"/>
<keyword evidence="2" id="KW-1185">Reference proteome</keyword>
<protein>
    <submittedName>
        <fullName evidence="1">TM1812 family CRISPR-associated protein</fullName>
    </submittedName>
</protein>
<dbReference type="NCBIfam" id="TIGR02549">
    <property type="entry name" value="CRISPR_DxTHG"/>
    <property type="match status" value="1"/>
</dbReference>
<dbReference type="InterPro" id="IPR013383">
    <property type="entry name" value="CRISPR-assoc_prot_DxTHG_CS"/>
</dbReference>
<sequence length="446" mass="50783">MAAQNIFLTFVGGSPLRKVDYRWEDEVSNSRYFQVTALEWMRRGVIPFRPNEVWVVLTERARENWVKPPEEGEATLHDQLYTQAERMGIAIREVGFDQEPRDQSVWRNFDTLVGMLAQASERGADVHMAVDVTHSFRYFPMLVLTLLHYTHVIQGIQLDLILYGADTGDVLDLTALAQLQEWVLEMSRALKGPDASGVERLVREIQSAVARTSPTQASFLSPLQKFASKWNVLWETMRLTKHHEVSCAARGALDALDACQRRFAEPAEGTASFYPLLRILHQAREQIEPLCQTEWVPLMLAMVRWYLDRGMIHQAYTTMRELYATHACELAGVDVFNDKVREQLLRWAHGKAQQSKSNAPQAPPQDDVKLEGVAEDRWNAACAFLERFSGDISAISSLRNQLNHGFFQSGVQKTPEQTFRTAIAAPMDRLLEFMQAREETADEQGS</sequence>
<comment type="caution">
    <text evidence="1">The sequence shown here is derived from an EMBL/GenBank/DDBJ whole genome shotgun (WGS) entry which is preliminary data.</text>
</comment>
<dbReference type="Proteomes" id="UP001529245">
    <property type="component" value="Unassembled WGS sequence"/>
</dbReference>
<name>A0ABT6Y1D2_ALISE</name>
<organism evidence="1 2">
    <name type="scientific">Alicyclobacillus sendaiensis PA2</name>
    <dbReference type="NCBI Taxonomy" id="3029425"/>
    <lineage>
        <taxon>Bacteria</taxon>
        <taxon>Bacillati</taxon>
        <taxon>Bacillota</taxon>
        <taxon>Bacilli</taxon>
        <taxon>Bacillales</taxon>
        <taxon>Alicyclobacillaceae</taxon>
        <taxon>Alicyclobacillus</taxon>
    </lineage>
</organism>
<gene>
    <name evidence="1" type="ORF">QID03_13315</name>
</gene>
<dbReference type="RefSeq" id="WP_283204540.1">
    <property type="nucleotide sequence ID" value="NZ_JASGCB010000034.1"/>
</dbReference>